<dbReference type="InterPro" id="IPR056924">
    <property type="entry name" value="SH3_Tf2-1"/>
</dbReference>
<dbReference type="PANTHER" id="PTHR46148">
    <property type="entry name" value="CHROMO DOMAIN-CONTAINING PROTEIN"/>
    <property type="match status" value="1"/>
</dbReference>
<dbReference type="GeneID" id="114074028"/>
<proteinExistence type="predicted"/>
<dbReference type="Pfam" id="PF24626">
    <property type="entry name" value="SH3_Tf2-1"/>
    <property type="match status" value="1"/>
</dbReference>
<dbReference type="PANTHER" id="PTHR46148:SF57">
    <property type="entry name" value="OS12G0499874 PROTEIN"/>
    <property type="match status" value="1"/>
</dbReference>
<dbReference type="Proteomes" id="UP000694930">
    <property type="component" value="Chromosome 9"/>
</dbReference>
<keyword evidence="2" id="KW-1185">Reference proteome</keyword>
<dbReference type="RefSeq" id="XP_027767751.1">
    <property type="nucleotide sequence ID" value="XM_027911950.1"/>
</dbReference>
<evidence type="ECO:0000259" key="1">
    <source>
        <dbReference type="Pfam" id="PF24626"/>
    </source>
</evidence>
<organism evidence="2 3">
    <name type="scientific">Solanum pennellii</name>
    <name type="common">Tomato</name>
    <name type="synonym">Lycopersicon pennellii</name>
    <dbReference type="NCBI Taxonomy" id="28526"/>
    <lineage>
        <taxon>Eukaryota</taxon>
        <taxon>Viridiplantae</taxon>
        <taxon>Streptophyta</taxon>
        <taxon>Embryophyta</taxon>
        <taxon>Tracheophyta</taxon>
        <taxon>Spermatophyta</taxon>
        <taxon>Magnoliopsida</taxon>
        <taxon>eudicotyledons</taxon>
        <taxon>Gunneridae</taxon>
        <taxon>Pentapetalae</taxon>
        <taxon>asterids</taxon>
        <taxon>lamiids</taxon>
        <taxon>Solanales</taxon>
        <taxon>Solanaceae</taxon>
        <taxon>Solanoideae</taxon>
        <taxon>Solaneae</taxon>
        <taxon>Solanum</taxon>
        <taxon>Solanum subgen. Lycopersicon</taxon>
    </lineage>
</organism>
<reference evidence="3" key="2">
    <citation type="submission" date="2025-08" db="UniProtKB">
        <authorList>
            <consortium name="RefSeq"/>
        </authorList>
    </citation>
    <scope>IDENTIFICATION</scope>
</reference>
<sequence>MSCADNTRRDLEFEVGVKLYLKISPVKRVMRFGKKEKLSPLYVGPYEVLQRAGKVAYELRIPSELALVHLVFHFSMLKKCIGDVVSIIPIKGLGGDDDLPYEEVLVEIINHQEKNLRNKEVASIKVYGETT</sequence>
<evidence type="ECO:0000313" key="2">
    <source>
        <dbReference type="Proteomes" id="UP000694930"/>
    </source>
</evidence>
<accession>A0ABM1UW83</accession>
<name>A0ABM1UW83_SOLPN</name>
<protein>
    <submittedName>
        <fullName evidence="3">Uncharacterized protein LOC114074028</fullName>
    </submittedName>
</protein>
<feature type="domain" description="Tf2-1-like SH3-like" evidence="1">
    <location>
        <begin position="19"/>
        <end position="80"/>
    </location>
</feature>
<evidence type="ECO:0000313" key="3">
    <source>
        <dbReference type="RefSeq" id="XP_027767751.1"/>
    </source>
</evidence>
<reference evidence="2" key="1">
    <citation type="journal article" date="2014" name="Nat. Genet.">
        <title>The genome of the stress-tolerant wild tomato species Solanum pennellii.</title>
        <authorList>
            <person name="Bolger A."/>
            <person name="Scossa F."/>
            <person name="Bolger M.E."/>
            <person name="Lanz C."/>
            <person name="Maumus F."/>
            <person name="Tohge T."/>
            <person name="Quesneville H."/>
            <person name="Alseekh S."/>
            <person name="Sorensen I."/>
            <person name="Lichtenstein G."/>
            <person name="Fich E.A."/>
            <person name="Conte M."/>
            <person name="Keller H."/>
            <person name="Schneeberger K."/>
            <person name="Schwacke R."/>
            <person name="Ofner I."/>
            <person name="Vrebalov J."/>
            <person name="Xu Y."/>
            <person name="Osorio S."/>
            <person name="Aflitos S.A."/>
            <person name="Schijlen E."/>
            <person name="Jimenez-Gomez J.M."/>
            <person name="Ryngajllo M."/>
            <person name="Kimura S."/>
            <person name="Kumar R."/>
            <person name="Koenig D."/>
            <person name="Headland L.R."/>
            <person name="Maloof J.N."/>
            <person name="Sinha N."/>
            <person name="van Ham R.C."/>
            <person name="Lankhorst R.K."/>
            <person name="Mao L."/>
            <person name="Vogel A."/>
            <person name="Arsova B."/>
            <person name="Panstruga R."/>
            <person name="Fei Z."/>
            <person name="Rose J.K."/>
            <person name="Zamir D."/>
            <person name="Carrari F."/>
            <person name="Giovannoni J.J."/>
            <person name="Weigel D."/>
            <person name="Usadel B."/>
            <person name="Fernie A.R."/>
        </authorList>
    </citation>
    <scope>NUCLEOTIDE SEQUENCE [LARGE SCALE GENOMIC DNA]</scope>
    <source>
        <strain evidence="2">cv. LA0716</strain>
    </source>
</reference>
<gene>
    <name evidence="3" type="primary">LOC114074028</name>
</gene>